<evidence type="ECO:0000256" key="1">
    <source>
        <dbReference type="SAM" id="Phobius"/>
    </source>
</evidence>
<keyword evidence="1" id="KW-0812">Transmembrane</keyword>
<comment type="caution">
    <text evidence="3">The sequence shown here is derived from an EMBL/GenBank/DDBJ whole genome shotgun (WGS) entry which is preliminary data.</text>
</comment>
<organism evidence="3 4">
    <name type="scientific">Zizania palustris</name>
    <name type="common">Northern wild rice</name>
    <dbReference type="NCBI Taxonomy" id="103762"/>
    <lineage>
        <taxon>Eukaryota</taxon>
        <taxon>Viridiplantae</taxon>
        <taxon>Streptophyta</taxon>
        <taxon>Embryophyta</taxon>
        <taxon>Tracheophyta</taxon>
        <taxon>Spermatophyta</taxon>
        <taxon>Magnoliopsida</taxon>
        <taxon>Liliopsida</taxon>
        <taxon>Poales</taxon>
        <taxon>Poaceae</taxon>
        <taxon>BOP clade</taxon>
        <taxon>Oryzoideae</taxon>
        <taxon>Oryzeae</taxon>
        <taxon>Zizaniinae</taxon>
        <taxon>Zizania</taxon>
    </lineage>
</organism>
<dbReference type="AlphaFoldDB" id="A0A8J5SRI4"/>
<sequence length="341" mass="37625">MTTSVTVVERLVKRLSQVEVEERYRLGLCFNCNEKFRPSHYRVCSHLFLLDLAIDDDSAPTELQIAVIIVPLVLATSAFGESEAPAIVNDNNMKLLFQIQKKVDDLRANYSGSTVSLADICLKPLGTDCATQSVLQYFQLDPKKYDDLGIDHAKFCFQLVVNAISNRPIDPSTILGGFPGNNFTEASAFVITYPVNNKVETIGQENGKAVAWERAYVNLVKEEILPMVLAQNLTLSFSSESSIHDELNRESTADAITIVISYIVMFAYISFTIGDRPSRLLSLFVSSKVLLGLFGVVLVMLSVLGSIGFFSAIGMKSTLIIMEVIPFLVLAVSVLSWYIIA</sequence>
<reference evidence="3" key="1">
    <citation type="journal article" date="2021" name="bioRxiv">
        <title>Whole Genome Assembly and Annotation of Northern Wild Rice, Zizania palustris L., Supports a Whole Genome Duplication in the Zizania Genus.</title>
        <authorList>
            <person name="Haas M."/>
            <person name="Kono T."/>
            <person name="Macchietto M."/>
            <person name="Millas R."/>
            <person name="McGilp L."/>
            <person name="Shao M."/>
            <person name="Duquette J."/>
            <person name="Hirsch C.N."/>
            <person name="Kimball J."/>
        </authorList>
    </citation>
    <scope>NUCLEOTIDE SEQUENCE</scope>
    <source>
        <tissue evidence="3">Fresh leaf tissue</tissue>
    </source>
</reference>
<dbReference type="Pfam" id="PF12349">
    <property type="entry name" value="Sterol-sensing"/>
    <property type="match status" value="1"/>
</dbReference>
<evidence type="ECO:0000259" key="2">
    <source>
        <dbReference type="PROSITE" id="PS50156"/>
    </source>
</evidence>
<dbReference type="InterPro" id="IPR053956">
    <property type="entry name" value="NPC1_MLD"/>
</dbReference>
<keyword evidence="1" id="KW-0472">Membrane</keyword>
<proteinExistence type="predicted"/>
<evidence type="ECO:0000313" key="3">
    <source>
        <dbReference type="EMBL" id="KAG8065785.1"/>
    </source>
</evidence>
<reference evidence="3" key="2">
    <citation type="submission" date="2021-02" db="EMBL/GenBank/DDBJ databases">
        <authorList>
            <person name="Kimball J.A."/>
            <person name="Haas M.W."/>
            <person name="Macchietto M."/>
            <person name="Kono T."/>
            <person name="Duquette J."/>
            <person name="Shao M."/>
        </authorList>
    </citation>
    <scope>NUCLEOTIDE SEQUENCE</scope>
    <source>
        <tissue evidence="3">Fresh leaf tissue</tissue>
    </source>
</reference>
<dbReference type="OrthoDB" id="6510177at2759"/>
<evidence type="ECO:0000313" key="4">
    <source>
        <dbReference type="Proteomes" id="UP000729402"/>
    </source>
</evidence>
<keyword evidence="1" id="KW-1133">Transmembrane helix</keyword>
<dbReference type="PANTHER" id="PTHR45727">
    <property type="entry name" value="NPC INTRACELLULAR CHOLESTEROL TRANSPORTER 1"/>
    <property type="match status" value="1"/>
</dbReference>
<feature type="domain" description="SSD" evidence="2">
    <location>
        <begin position="254"/>
        <end position="341"/>
    </location>
</feature>
<dbReference type="Proteomes" id="UP000729402">
    <property type="component" value="Unassembled WGS sequence"/>
</dbReference>
<dbReference type="InterPro" id="IPR053958">
    <property type="entry name" value="HMGCR/SNAP/NPC1-like_SSD"/>
</dbReference>
<dbReference type="PANTHER" id="PTHR45727:SF2">
    <property type="entry name" value="NPC INTRACELLULAR CHOLESTEROL TRANSPORTER 1"/>
    <property type="match status" value="1"/>
</dbReference>
<keyword evidence="4" id="KW-1185">Reference proteome</keyword>
<dbReference type="PROSITE" id="PS50156">
    <property type="entry name" value="SSD"/>
    <property type="match status" value="1"/>
</dbReference>
<protein>
    <recommendedName>
        <fullName evidence="2">SSD domain-containing protein</fullName>
    </recommendedName>
</protein>
<feature type="transmembrane region" description="Helical" evidence="1">
    <location>
        <begin position="291"/>
        <end position="313"/>
    </location>
</feature>
<accession>A0A8J5SRI4</accession>
<name>A0A8J5SRI4_ZIZPA</name>
<dbReference type="InterPro" id="IPR000731">
    <property type="entry name" value="SSD"/>
</dbReference>
<feature type="transmembrane region" description="Helical" evidence="1">
    <location>
        <begin position="320"/>
        <end position="340"/>
    </location>
</feature>
<dbReference type="GO" id="GO:0016020">
    <property type="term" value="C:membrane"/>
    <property type="evidence" value="ECO:0007669"/>
    <property type="project" value="TreeGrafter"/>
</dbReference>
<dbReference type="EMBL" id="JAAALK010000285">
    <property type="protein sequence ID" value="KAG8065785.1"/>
    <property type="molecule type" value="Genomic_DNA"/>
</dbReference>
<feature type="transmembrane region" description="Helical" evidence="1">
    <location>
        <begin position="252"/>
        <end position="271"/>
    </location>
</feature>
<dbReference type="GO" id="GO:0032934">
    <property type="term" value="F:sterol binding"/>
    <property type="evidence" value="ECO:0007669"/>
    <property type="project" value="TreeGrafter"/>
</dbReference>
<gene>
    <name evidence="3" type="ORF">GUJ93_ZPchr0004g38740</name>
</gene>
<dbReference type="Pfam" id="PF22314">
    <property type="entry name" value="NPC1_MLD"/>
    <property type="match status" value="1"/>
</dbReference>
<dbReference type="GO" id="GO:0015918">
    <property type="term" value="P:sterol transport"/>
    <property type="evidence" value="ECO:0007669"/>
    <property type="project" value="TreeGrafter"/>
</dbReference>